<keyword evidence="4 6" id="KW-1133">Transmembrane helix</keyword>
<protein>
    <submittedName>
        <fullName evidence="8">YqaE/Pmp3 family membrane protein</fullName>
    </submittedName>
</protein>
<dbReference type="PANTHER" id="PTHR21659">
    <property type="entry name" value="HYDROPHOBIC PROTEIN RCI2 LOW TEMPERATURE AND SALT RESPONSIVE PROTEIN LTI6 -RELATED"/>
    <property type="match status" value="1"/>
</dbReference>
<reference evidence="8" key="2">
    <citation type="submission" date="2015-08" db="UniProtKB">
        <authorList>
            <consortium name="WormBaseParasite"/>
        </authorList>
    </citation>
    <scope>IDENTIFICATION</scope>
</reference>
<evidence type="ECO:0000256" key="5">
    <source>
        <dbReference type="ARBA" id="ARBA00023136"/>
    </source>
</evidence>
<dbReference type="InterPro" id="IPR000612">
    <property type="entry name" value="PMP3"/>
</dbReference>
<evidence type="ECO:0000313" key="8">
    <source>
        <dbReference type="WBParaSite" id="SVE_1094800.1"/>
    </source>
</evidence>
<evidence type="ECO:0000256" key="2">
    <source>
        <dbReference type="ARBA" id="ARBA00009530"/>
    </source>
</evidence>
<keyword evidence="5 6" id="KW-0472">Membrane</keyword>
<dbReference type="PROSITE" id="PS01309">
    <property type="entry name" value="UPF0057"/>
    <property type="match status" value="1"/>
</dbReference>
<reference evidence="7" key="1">
    <citation type="submission" date="2014-07" db="EMBL/GenBank/DDBJ databases">
        <authorList>
            <person name="Martin A.A"/>
            <person name="De Silva N."/>
        </authorList>
    </citation>
    <scope>NUCLEOTIDE SEQUENCE</scope>
</reference>
<dbReference type="STRING" id="75913.A0A0K0FP96"/>
<feature type="transmembrane region" description="Helical" evidence="6">
    <location>
        <begin position="6"/>
        <end position="25"/>
    </location>
</feature>
<dbReference type="WBParaSite" id="SVE_1094800.1">
    <property type="protein sequence ID" value="SVE_1094800.1"/>
    <property type="gene ID" value="SVE_1094800"/>
</dbReference>
<name>A0A0K0FP96_STRVS</name>
<dbReference type="Proteomes" id="UP000035680">
    <property type="component" value="Unassembled WGS sequence"/>
</dbReference>
<feature type="transmembrane region" description="Helical" evidence="6">
    <location>
        <begin position="37"/>
        <end position="59"/>
    </location>
</feature>
<organism evidence="7 8">
    <name type="scientific">Strongyloides venezuelensis</name>
    <name type="common">Threadworm</name>
    <dbReference type="NCBI Taxonomy" id="75913"/>
    <lineage>
        <taxon>Eukaryota</taxon>
        <taxon>Metazoa</taxon>
        <taxon>Ecdysozoa</taxon>
        <taxon>Nematoda</taxon>
        <taxon>Chromadorea</taxon>
        <taxon>Rhabditida</taxon>
        <taxon>Tylenchina</taxon>
        <taxon>Panagrolaimomorpha</taxon>
        <taxon>Strongyloidoidea</taxon>
        <taxon>Strongyloididae</taxon>
        <taxon>Strongyloides</taxon>
    </lineage>
</organism>
<dbReference type="AlphaFoldDB" id="A0A0K0FP96"/>
<proteinExistence type="inferred from homology"/>
<dbReference type="GO" id="GO:0016020">
    <property type="term" value="C:membrane"/>
    <property type="evidence" value="ECO:0007669"/>
    <property type="project" value="UniProtKB-SubCell"/>
</dbReference>
<evidence type="ECO:0000256" key="1">
    <source>
        <dbReference type="ARBA" id="ARBA00004370"/>
    </source>
</evidence>
<evidence type="ECO:0000256" key="4">
    <source>
        <dbReference type="ARBA" id="ARBA00022989"/>
    </source>
</evidence>
<dbReference type="Pfam" id="PF01679">
    <property type="entry name" value="Pmp3"/>
    <property type="match status" value="1"/>
</dbReference>
<accession>A0A0K0FP96</accession>
<keyword evidence="3 6" id="KW-0812">Transmembrane</keyword>
<comment type="similarity">
    <text evidence="2">Belongs to the UPF0057 (PMP3) family.</text>
</comment>
<sequence>MADDTCYNICLIFLALFLPPVAVLIKDGIGLQLVLNILLFIFGALPGIVHAIWVCFVRVPEDGPQPGQGV</sequence>
<dbReference type="PANTHER" id="PTHR21659:SF90">
    <property type="entry name" value="PLASMA MEMBRANE PROTEOLIPID 3"/>
    <property type="match status" value="1"/>
</dbReference>
<evidence type="ECO:0000256" key="6">
    <source>
        <dbReference type="SAM" id="Phobius"/>
    </source>
</evidence>
<evidence type="ECO:0000313" key="7">
    <source>
        <dbReference type="Proteomes" id="UP000035680"/>
    </source>
</evidence>
<comment type="subcellular location">
    <subcellularLocation>
        <location evidence="1">Membrane</location>
    </subcellularLocation>
</comment>
<evidence type="ECO:0000256" key="3">
    <source>
        <dbReference type="ARBA" id="ARBA00022692"/>
    </source>
</evidence>
<keyword evidence="7" id="KW-1185">Reference proteome</keyword>